<feature type="domain" description="DUF6314" evidence="1">
    <location>
        <begin position="26"/>
        <end position="242"/>
    </location>
</feature>
<protein>
    <recommendedName>
        <fullName evidence="1">DUF6314 domain-containing protein</fullName>
    </recommendedName>
</protein>
<dbReference type="STRING" id="1447875.A0A2B7WTB8"/>
<gene>
    <name evidence="2" type="ORF">AJ79_08390</name>
</gene>
<proteinExistence type="predicted"/>
<dbReference type="AlphaFoldDB" id="A0A2B7WTB8"/>
<sequence>MSSELETSSESPASVIFRSLSDPRPWHLTRTLQSENPADLNGELKGTASFVSSTDTDTERVRELLYKEEGEMPGAGGGLAGLRWSRKYIWRLSTSSYLKDEPKERATKQENEESLSVWFVKLHKPTSDSERTKHAAQTENIAEADYIFHELEFQDGSTTADGMLSSEVPRPFAPNVIVPPSVQEPNTKIVVGRGRHLCINDDYLTIYAFRLGGDPENVVSWSSRHIVRGPKKSQDIVNLYSRKDVE</sequence>
<dbReference type="EMBL" id="PDNB01000196">
    <property type="protein sequence ID" value="PGG99838.1"/>
    <property type="molecule type" value="Genomic_DNA"/>
</dbReference>
<keyword evidence="3" id="KW-1185">Reference proteome</keyword>
<organism evidence="2 3">
    <name type="scientific">Helicocarpus griseus UAMH5409</name>
    <dbReference type="NCBI Taxonomy" id="1447875"/>
    <lineage>
        <taxon>Eukaryota</taxon>
        <taxon>Fungi</taxon>
        <taxon>Dikarya</taxon>
        <taxon>Ascomycota</taxon>
        <taxon>Pezizomycotina</taxon>
        <taxon>Eurotiomycetes</taxon>
        <taxon>Eurotiomycetidae</taxon>
        <taxon>Onygenales</taxon>
        <taxon>Ajellomycetaceae</taxon>
        <taxon>Helicocarpus</taxon>
    </lineage>
</organism>
<dbReference type="Pfam" id="PF19834">
    <property type="entry name" value="DUF6314"/>
    <property type="match status" value="1"/>
</dbReference>
<reference evidence="2 3" key="1">
    <citation type="submission" date="2017-10" db="EMBL/GenBank/DDBJ databases">
        <title>Comparative genomics in systemic dimorphic fungi from Ajellomycetaceae.</title>
        <authorList>
            <person name="Munoz J.F."/>
            <person name="Mcewen J.G."/>
            <person name="Clay O.K."/>
            <person name="Cuomo C.A."/>
        </authorList>
    </citation>
    <scope>NUCLEOTIDE SEQUENCE [LARGE SCALE GENOMIC DNA]</scope>
    <source>
        <strain evidence="2 3">UAMH5409</strain>
    </source>
</reference>
<dbReference type="Proteomes" id="UP000223968">
    <property type="component" value="Unassembled WGS sequence"/>
</dbReference>
<dbReference type="OrthoDB" id="66881at2759"/>
<accession>A0A2B7WTB8</accession>
<comment type="caution">
    <text evidence="2">The sequence shown here is derived from an EMBL/GenBank/DDBJ whole genome shotgun (WGS) entry which is preliminary data.</text>
</comment>
<dbReference type="InterPro" id="IPR045632">
    <property type="entry name" value="DUF6314"/>
</dbReference>
<evidence type="ECO:0000259" key="1">
    <source>
        <dbReference type="Pfam" id="PF19834"/>
    </source>
</evidence>
<evidence type="ECO:0000313" key="3">
    <source>
        <dbReference type="Proteomes" id="UP000223968"/>
    </source>
</evidence>
<name>A0A2B7WTB8_9EURO</name>
<evidence type="ECO:0000313" key="2">
    <source>
        <dbReference type="EMBL" id="PGG99838.1"/>
    </source>
</evidence>